<comment type="caution">
    <text evidence="1">The sequence shown here is derived from an EMBL/GenBank/DDBJ whole genome shotgun (WGS) entry which is preliminary data.</text>
</comment>
<evidence type="ECO:0000313" key="2">
    <source>
        <dbReference type="Proteomes" id="UP001066276"/>
    </source>
</evidence>
<dbReference type="EMBL" id="JANPWB010000014">
    <property type="protein sequence ID" value="KAJ1102286.1"/>
    <property type="molecule type" value="Genomic_DNA"/>
</dbReference>
<name>A0AAV7MEX5_PLEWA</name>
<evidence type="ECO:0000313" key="1">
    <source>
        <dbReference type="EMBL" id="KAJ1102286.1"/>
    </source>
</evidence>
<keyword evidence="2" id="KW-1185">Reference proteome</keyword>
<protein>
    <submittedName>
        <fullName evidence="1">Uncharacterized protein</fullName>
    </submittedName>
</protein>
<accession>A0AAV7MEX5</accession>
<reference evidence="1" key="1">
    <citation type="journal article" date="2022" name="bioRxiv">
        <title>Sequencing and chromosome-scale assembly of the giantPleurodeles waltlgenome.</title>
        <authorList>
            <person name="Brown T."/>
            <person name="Elewa A."/>
            <person name="Iarovenko S."/>
            <person name="Subramanian E."/>
            <person name="Araus A.J."/>
            <person name="Petzold A."/>
            <person name="Susuki M."/>
            <person name="Suzuki K.-i.T."/>
            <person name="Hayashi T."/>
            <person name="Toyoda A."/>
            <person name="Oliveira C."/>
            <person name="Osipova E."/>
            <person name="Leigh N.D."/>
            <person name="Simon A."/>
            <person name="Yun M.H."/>
        </authorList>
    </citation>
    <scope>NUCLEOTIDE SEQUENCE</scope>
    <source>
        <strain evidence="1">20211129_DDA</strain>
        <tissue evidence="1">Liver</tissue>
    </source>
</reference>
<gene>
    <name evidence="1" type="ORF">NDU88_007338</name>
</gene>
<dbReference type="Proteomes" id="UP001066276">
    <property type="component" value="Chromosome 10"/>
</dbReference>
<sequence length="96" mass="11233">MLQYGADRVAVLPSVAVVPWGHGGEGRDRCMRRRSRAEKACVWGAASHKMEAVSAVRHRRPRPPCWFIGGFMLRPYDRAFEWIYLLRENQDRYRNT</sequence>
<proteinExistence type="predicted"/>
<dbReference type="AlphaFoldDB" id="A0AAV7MEX5"/>
<organism evidence="1 2">
    <name type="scientific">Pleurodeles waltl</name>
    <name type="common">Iberian ribbed newt</name>
    <dbReference type="NCBI Taxonomy" id="8319"/>
    <lineage>
        <taxon>Eukaryota</taxon>
        <taxon>Metazoa</taxon>
        <taxon>Chordata</taxon>
        <taxon>Craniata</taxon>
        <taxon>Vertebrata</taxon>
        <taxon>Euteleostomi</taxon>
        <taxon>Amphibia</taxon>
        <taxon>Batrachia</taxon>
        <taxon>Caudata</taxon>
        <taxon>Salamandroidea</taxon>
        <taxon>Salamandridae</taxon>
        <taxon>Pleurodelinae</taxon>
        <taxon>Pleurodeles</taxon>
    </lineage>
</organism>